<dbReference type="Proteomes" id="UP000595046">
    <property type="component" value="Chromosome"/>
</dbReference>
<reference evidence="2" key="1">
    <citation type="submission" date="2020-02" db="EMBL/GenBank/DDBJ databases">
        <title>Streptomyces sp. ASO4wet.</title>
        <authorList>
            <person name="Risdian C."/>
            <person name="Landwehr W."/>
            <person name="Schupp P."/>
            <person name="Wink J."/>
        </authorList>
    </citation>
    <scope>NUCLEOTIDE SEQUENCE [LARGE SCALE GENOMIC DNA]</scope>
    <source>
        <strain evidence="2">ASO4wet</strain>
    </source>
</reference>
<dbReference type="EMBL" id="CP048882">
    <property type="protein sequence ID" value="QPP07032.1"/>
    <property type="molecule type" value="Genomic_DNA"/>
</dbReference>
<keyword evidence="2" id="KW-1185">Reference proteome</keyword>
<dbReference type="KEGG" id="sbat:G4Z16_12230"/>
<gene>
    <name evidence="1" type="ORF">G4Z16_12230</name>
</gene>
<name>A0A7T1WSE0_9ACTN</name>
<evidence type="ECO:0000313" key="1">
    <source>
        <dbReference type="EMBL" id="QPP07032.1"/>
    </source>
</evidence>
<organism evidence="1 2">
    <name type="scientific">Streptomyces bathyalis</name>
    <dbReference type="NCBI Taxonomy" id="2710756"/>
    <lineage>
        <taxon>Bacteria</taxon>
        <taxon>Bacillati</taxon>
        <taxon>Actinomycetota</taxon>
        <taxon>Actinomycetes</taxon>
        <taxon>Kitasatosporales</taxon>
        <taxon>Streptomycetaceae</taxon>
        <taxon>Streptomyces</taxon>
    </lineage>
</organism>
<protein>
    <submittedName>
        <fullName evidence="1">Uncharacterized protein</fullName>
    </submittedName>
</protein>
<evidence type="ECO:0000313" key="2">
    <source>
        <dbReference type="Proteomes" id="UP000595046"/>
    </source>
</evidence>
<dbReference type="RefSeq" id="WP_197350824.1">
    <property type="nucleotide sequence ID" value="NZ_CP048882.1"/>
</dbReference>
<dbReference type="AlphaFoldDB" id="A0A7T1WSE0"/>
<accession>A0A7T1WSE0</accession>
<proteinExistence type="predicted"/>
<sequence length="114" mass="12193">MPATSAPVVMHAQRGCPACGESRCADPAECLYFLTSRPWGDCERCEGSGWADELTAMAFGIFCVFCSGSGLTEHSYASALGEISENARVRLEGYTDHLRVRLADSTPELQAVAA</sequence>